<feature type="compositionally biased region" description="Low complexity" evidence="1">
    <location>
        <begin position="522"/>
        <end position="533"/>
    </location>
</feature>
<feature type="compositionally biased region" description="Acidic residues" evidence="1">
    <location>
        <begin position="242"/>
        <end position="253"/>
    </location>
</feature>
<feature type="compositionally biased region" description="Low complexity" evidence="1">
    <location>
        <begin position="347"/>
        <end position="412"/>
    </location>
</feature>
<feature type="compositionally biased region" description="Acidic residues" evidence="1">
    <location>
        <begin position="281"/>
        <end position="295"/>
    </location>
</feature>
<keyword evidence="4" id="KW-1185">Reference proteome</keyword>
<evidence type="ECO:0000313" key="3">
    <source>
        <dbReference type="EMBL" id="MDT0632922.1"/>
    </source>
</evidence>
<name>A0ABU3BUF2_9BACT</name>
<feature type="compositionally biased region" description="Low complexity" evidence="1">
    <location>
        <begin position="222"/>
        <end position="238"/>
    </location>
</feature>
<evidence type="ECO:0000256" key="1">
    <source>
        <dbReference type="SAM" id="MobiDB-lite"/>
    </source>
</evidence>
<feature type="compositionally biased region" description="Pro residues" evidence="1">
    <location>
        <begin position="544"/>
        <end position="559"/>
    </location>
</feature>
<dbReference type="InterPro" id="IPR036680">
    <property type="entry name" value="SPOR-like_sf"/>
</dbReference>
<dbReference type="Gene3D" id="3.30.70.1070">
    <property type="entry name" value="Sporulation related repeat"/>
    <property type="match status" value="1"/>
</dbReference>
<feature type="compositionally biased region" description="Acidic residues" evidence="1">
    <location>
        <begin position="187"/>
        <end position="213"/>
    </location>
</feature>
<evidence type="ECO:0000259" key="2">
    <source>
        <dbReference type="PROSITE" id="PS51724"/>
    </source>
</evidence>
<evidence type="ECO:0000313" key="4">
    <source>
        <dbReference type="Proteomes" id="UP001267426"/>
    </source>
</evidence>
<comment type="caution">
    <text evidence="3">The sequence shown here is derived from an EMBL/GenBank/DDBJ whole genome shotgun (WGS) entry which is preliminary data.</text>
</comment>
<dbReference type="EMBL" id="JAVRHT010000042">
    <property type="protein sequence ID" value="MDT0632922.1"/>
    <property type="molecule type" value="Genomic_DNA"/>
</dbReference>
<sequence length="682" mass="68573">MTPIDALAAALRERLVTGRPAPLPGLGTLVRQHVSARVEEHADGSRTILPPGETIGLAGADETAEPIAAAFARALGLPPGDAEGALADAVDQVEARLATTGEARLHGIGLLRRTSRGVVLGVESSLLDAVNQAYDGLAPIEARPAGGAVAEPAPPHDDAGDASDSEADAAPPDASPFDWGEDPPAAEWDDDEPAPEEEDADEDEDFSTLDLDDLLPHPPDAAPAAAPPGLGWGSLAPPEDAPPADEAADDALGDDALGHGMTEADEADADQDAAPPRTPEAAEDEAAGDEADDETLAVPFGVPEGESLADVLPPTPPEHDPALDADAAPDDLGGAADPGGAGHDDNAPTPAAWASLGTAAAAPLSDDPAPLSSAAAPSSDEGGAEPVPTAETASEPPATPPTETDAAPTEASAPERPRRVPVDRVGPPAKPPGAAGPAVAPPVEALRGGAGRPTAAAPPERSFPWWIVAAVVLLGVAALAWWATSRGPDAPPTAATDVAQAEPTVVSAAPPASRAAPRRDNAQGVPGNAAAPAPDDDADSAVDPAPPAAAAPGGQPPRVPGGAAPARPPARSIPAVNVAPPQLGGLDADDRAALTGGTVDPDDRDTWTFVVVSLQIRDDADAIRRGYQEAGYKTALLAPPSGSEFHRVAVGQFRSRSQALRLRDRLPPQAPPETWALSLRTL</sequence>
<dbReference type="Proteomes" id="UP001267426">
    <property type="component" value="Unassembled WGS sequence"/>
</dbReference>
<feature type="region of interest" description="Disordered" evidence="1">
    <location>
        <begin position="488"/>
        <end position="590"/>
    </location>
</feature>
<feature type="compositionally biased region" description="Low complexity" evidence="1">
    <location>
        <begin position="168"/>
        <end position="186"/>
    </location>
</feature>
<feature type="compositionally biased region" description="Basic and acidic residues" evidence="1">
    <location>
        <begin position="413"/>
        <end position="422"/>
    </location>
</feature>
<dbReference type="Pfam" id="PF05036">
    <property type="entry name" value="SPOR"/>
    <property type="match status" value="1"/>
</dbReference>
<gene>
    <name evidence="3" type="ORF">RM540_14285</name>
</gene>
<feature type="domain" description="SPOR" evidence="2">
    <location>
        <begin position="601"/>
        <end position="679"/>
    </location>
</feature>
<reference evidence="3 4" key="1">
    <citation type="submission" date="2023-09" db="EMBL/GenBank/DDBJ databases">
        <authorList>
            <person name="Rey-Velasco X."/>
        </authorList>
    </citation>
    <scope>NUCLEOTIDE SEQUENCE [LARGE SCALE GENOMIC DNA]</scope>
    <source>
        <strain evidence="3 4">F394</strain>
    </source>
</reference>
<feature type="compositionally biased region" description="Low complexity" evidence="1">
    <location>
        <begin position="324"/>
        <end position="335"/>
    </location>
</feature>
<dbReference type="SUPFAM" id="SSF110997">
    <property type="entry name" value="Sporulation related repeat"/>
    <property type="match status" value="1"/>
</dbReference>
<feature type="compositionally biased region" description="Low complexity" evidence="1">
    <location>
        <begin position="423"/>
        <end position="460"/>
    </location>
</feature>
<dbReference type="RefSeq" id="WP_311665301.1">
    <property type="nucleotide sequence ID" value="NZ_JAVRHT010000042.1"/>
</dbReference>
<feature type="compositionally biased region" description="Low complexity" evidence="1">
    <location>
        <begin position="560"/>
        <end position="575"/>
    </location>
</feature>
<organism evidence="3 4">
    <name type="scientific">Rubrivirga litoralis</name>
    <dbReference type="NCBI Taxonomy" id="3075598"/>
    <lineage>
        <taxon>Bacteria</taxon>
        <taxon>Pseudomonadati</taxon>
        <taxon>Rhodothermota</taxon>
        <taxon>Rhodothermia</taxon>
        <taxon>Rhodothermales</taxon>
        <taxon>Rubricoccaceae</taxon>
        <taxon>Rubrivirga</taxon>
    </lineage>
</organism>
<proteinExistence type="predicted"/>
<accession>A0ABU3BUF2</accession>
<dbReference type="PROSITE" id="PS51724">
    <property type="entry name" value="SPOR"/>
    <property type="match status" value="1"/>
</dbReference>
<feature type="region of interest" description="Disordered" evidence="1">
    <location>
        <begin position="145"/>
        <end position="460"/>
    </location>
</feature>
<dbReference type="InterPro" id="IPR007730">
    <property type="entry name" value="SPOR-like_dom"/>
</dbReference>
<protein>
    <submittedName>
        <fullName evidence="3">SPOR domain-containing protein</fullName>
    </submittedName>
</protein>